<dbReference type="EMBL" id="LBOZ01000013">
    <property type="protein sequence ID" value="KKP46227.1"/>
    <property type="molecule type" value="Genomic_DNA"/>
</dbReference>
<sequence length="108" mass="12837">MNKKLIKVIERYIKNTPRKGYVKNLRIKICEMPHKLKSKLKVKDERLYITTKSLKHMYDVRSAQEFDFIITNLESVIKHPTKILKIKTVRLATFVCIQNLESVPIFTF</sequence>
<dbReference type="AlphaFoldDB" id="A0A0G0CSD9"/>
<gene>
    <name evidence="1" type="ORF">UR38_C0013G0012</name>
</gene>
<organism evidence="1 2">
    <name type="scientific">Candidatus Woesebacteria bacterium GW2011_GWA2_33_28</name>
    <dbReference type="NCBI Taxonomy" id="1618561"/>
    <lineage>
        <taxon>Bacteria</taxon>
        <taxon>Candidatus Woeseibacteriota</taxon>
    </lineage>
</organism>
<name>A0A0G0CSD9_9BACT</name>
<proteinExistence type="predicted"/>
<protein>
    <submittedName>
        <fullName evidence="1">Uncharacterized protein</fullName>
    </submittedName>
</protein>
<reference evidence="1 2" key="1">
    <citation type="journal article" date="2015" name="Nature">
        <title>rRNA introns, odd ribosomes, and small enigmatic genomes across a large radiation of phyla.</title>
        <authorList>
            <person name="Brown C.T."/>
            <person name="Hug L.A."/>
            <person name="Thomas B.C."/>
            <person name="Sharon I."/>
            <person name="Castelle C.J."/>
            <person name="Singh A."/>
            <person name="Wilkins M.J."/>
            <person name="Williams K.H."/>
            <person name="Banfield J.F."/>
        </authorList>
    </citation>
    <scope>NUCLEOTIDE SEQUENCE [LARGE SCALE GENOMIC DNA]</scope>
</reference>
<dbReference type="Proteomes" id="UP000033995">
    <property type="component" value="Unassembled WGS sequence"/>
</dbReference>
<accession>A0A0G0CSD9</accession>
<comment type="caution">
    <text evidence="1">The sequence shown here is derived from an EMBL/GenBank/DDBJ whole genome shotgun (WGS) entry which is preliminary data.</text>
</comment>
<evidence type="ECO:0000313" key="2">
    <source>
        <dbReference type="Proteomes" id="UP000033995"/>
    </source>
</evidence>
<evidence type="ECO:0000313" key="1">
    <source>
        <dbReference type="EMBL" id="KKP46227.1"/>
    </source>
</evidence>